<dbReference type="Proteomes" id="UP000427769">
    <property type="component" value="Chromosome"/>
</dbReference>
<dbReference type="AlphaFoldDB" id="A0A5K7ZAU0"/>
<feature type="transmembrane region" description="Helical" evidence="1">
    <location>
        <begin position="65"/>
        <end position="85"/>
    </location>
</feature>
<keyword evidence="1" id="KW-0812">Transmembrane</keyword>
<sequence length="381" mass="44363">MHLLPYSLLGLIIGIVTGLLAFRADNLWLKVTGVAGGNAGFHYIFFYVVDKIKLPQEKLHEAISAFYLSLIISGFLSFFLCVYLLKKTQQNSPIKLKTVDILLARKDHIDKHYEFAQKSALKDENFTDMQEVQEQLQQNILREKQLDDRESRLNEQIASGALYVPLPENANITVSNRLIKSIPDFSDRIWNYSKYINQVSQQHADDIENKEHENELQKGEYTPFDIIRGYFLDVCIGTANLLFDSRDVRVHFRYLHNNKYIKLVSSMGGIEYQKELSPMNTDQGMIYKAGVLKRSLIKSLNLRSHQKAEHDTKWKNYITLVFDDYYDKGKPFLSMGISIKTDERHRHLLYFINYIAIEQMLQRAFNTFGEKINIRNELLGF</sequence>
<gene>
    <name evidence="2" type="ORF">DSCW_43300</name>
</gene>
<name>A0A5K7ZAU0_9BACT</name>
<feature type="transmembrane region" description="Helical" evidence="1">
    <location>
        <begin position="6"/>
        <end position="22"/>
    </location>
</feature>
<keyword evidence="3" id="KW-1185">Reference proteome</keyword>
<evidence type="ECO:0000313" key="3">
    <source>
        <dbReference type="Proteomes" id="UP000427769"/>
    </source>
</evidence>
<reference evidence="2 3" key="1">
    <citation type="submission" date="2019-11" db="EMBL/GenBank/DDBJ databases">
        <title>Comparative genomics of hydrocarbon-degrading Desulfosarcina strains.</title>
        <authorList>
            <person name="Watanabe M."/>
            <person name="Kojima H."/>
            <person name="Fukui M."/>
        </authorList>
    </citation>
    <scope>NUCLEOTIDE SEQUENCE [LARGE SCALE GENOMIC DNA]</scope>
    <source>
        <strain evidence="2 3">PP31</strain>
    </source>
</reference>
<organism evidence="2 3">
    <name type="scientific">Desulfosarcina widdelii</name>
    <dbReference type="NCBI Taxonomy" id="947919"/>
    <lineage>
        <taxon>Bacteria</taxon>
        <taxon>Pseudomonadati</taxon>
        <taxon>Thermodesulfobacteriota</taxon>
        <taxon>Desulfobacteria</taxon>
        <taxon>Desulfobacterales</taxon>
        <taxon>Desulfosarcinaceae</taxon>
        <taxon>Desulfosarcina</taxon>
    </lineage>
</organism>
<dbReference type="RefSeq" id="WP_155305713.1">
    <property type="nucleotide sequence ID" value="NZ_AP021875.1"/>
</dbReference>
<keyword evidence="1" id="KW-1133">Transmembrane helix</keyword>
<accession>A0A5K7ZAU0</accession>
<dbReference type="OrthoDB" id="6877362at2"/>
<feature type="transmembrane region" description="Helical" evidence="1">
    <location>
        <begin position="27"/>
        <end position="45"/>
    </location>
</feature>
<dbReference type="KEGG" id="dwd:DSCW_43300"/>
<keyword evidence="1" id="KW-0472">Membrane</keyword>
<dbReference type="EMBL" id="AP021875">
    <property type="protein sequence ID" value="BBO76913.1"/>
    <property type="molecule type" value="Genomic_DNA"/>
</dbReference>
<evidence type="ECO:0000256" key="1">
    <source>
        <dbReference type="SAM" id="Phobius"/>
    </source>
</evidence>
<proteinExistence type="predicted"/>
<protein>
    <submittedName>
        <fullName evidence="2">Uncharacterized protein</fullName>
    </submittedName>
</protein>
<evidence type="ECO:0000313" key="2">
    <source>
        <dbReference type="EMBL" id="BBO76913.1"/>
    </source>
</evidence>